<proteinExistence type="predicted"/>
<protein>
    <submittedName>
        <fullName evidence="1">Uncharacterized protein</fullName>
    </submittedName>
</protein>
<comment type="caution">
    <text evidence="1">The sequence shown here is derived from an EMBL/GenBank/DDBJ whole genome shotgun (WGS) entry which is preliminary data.</text>
</comment>
<dbReference type="EMBL" id="CAGI01000183">
    <property type="protein sequence ID" value="CCF53497.1"/>
    <property type="molecule type" value="Genomic_DNA"/>
</dbReference>
<evidence type="ECO:0000313" key="2">
    <source>
        <dbReference type="Proteomes" id="UP000006174"/>
    </source>
</evidence>
<accession>I2G2V4</accession>
<reference evidence="1 2" key="1">
    <citation type="journal article" date="2012" name="Plant Cell">
        <title>Genome comparison of barley and maize smut fungi reveals targeted loss of RNA silencing components and species-specific presence of transposable elements.</title>
        <authorList>
            <person name="Laurie J.D."/>
            <person name="Ali S."/>
            <person name="Linning R."/>
            <person name="Mannhaupt G."/>
            <person name="Wong P."/>
            <person name="Gueldener U."/>
            <person name="Muensterkoetter M."/>
            <person name="Moore R."/>
            <person name="Kahmann R."/>
            <person name="Bakkeren G."/>
            <person name="Schirawski J."/>
        </authorList>
    </citation>
    <scope>NUCLEOTIDE SEQUENCE [LARGE SCALE GENOMIC DNA]</scope>
    <source>
        <strain evidence="2">Uh4875-4</strain>
    </source>
</reference>
<dbReference type="AlphaFoldDB" id="I2G2V4"/>
<dbReference type="Proteomes" id="UP000006174">
    <property type="component" value="Unassembled WGS sequence"/>
</dbReference>
<sequence length="176" mass="19072">MTGSGRTDIVPRDAAGDEWAILDTVEGSEGEVMSVGVKSQSTELVGQSSGDRPNGGKCHRFPIDFAEINQNTSIWLISPNTLSNVHKEGTGELEEKVSIVEGEDKTARRVSHARNRTELSKEGDQAQKHTVGYHTGGRAHNHMELATRETTGVGSRTIRSITQGIHKIGVRRMVTG</sequence>
<evidence type="ECO:0000313" key="1">
    <source>
        <dbReference type="EMBL" id="CCF53497.1"/>
    </source>
</evidence>
<dbReference type="HOGENOM" id="CLU_1526307_0_0_1"/>
<organism evidence="1 2">
    <name type="scientific">Ustilago hordei</name>
    <name type="common">Barley covered smut fungus</name>
    <dbReference type="NCBI Taxonomy" id="120017"/>
    <lineage>
        <taxon>Eukaryota</taxon>
        <taxon>Fungi</taxon>
        <taxon>Dikarya</taxon>
        <taxon>Basidiomycota</taxon>
        <taxon>Ustilaginomycotina</taxon>
        <taxon>Ustilaginomycetes</taxon>
        <taxon>Ustilaginales</taxon>
        <taxon>Ustilaginaceae</taxon>
        <taxon>Ustilago</taxon>
    </lineage>
</organism>
<name>I2G2V4_USTHO</name>
<keyword evidence="2" id="KW-1185">Reference proteome</keyword>
<gene>
    <name evidence="1" type="ORF">UHOR_02339</name>
</gene>